<protein>
    <recommendedName>
        <fullName evidence="4">Outer membrane protein beta-barrel domain-containing protein</fullName>
    </recommendedName>
</protein>
<proteinExistence type="predicted"/>
<dbReference type="RefSeq" id="WP_115362089.1">
    <property type="nucleotide sequence ID" value="NZ_QDKL01000002.1"/>
</dbReference>
<feature type="chain" id="PRO_5046248990" description="Outer membrane protein beta-barrel domain-containing protein" evidence="1">
    <location>
        <begin position="23"/>
        <end position="318"/>
    </location>
</feature>
<feature type="signal peptide" evidence="1">
    <location>
        <begin position="1"/>
        <end position="22"/>
    </location>
</feature>
<organism evidence="2 3">
    <name type="scientific">Halobacteriovorax vibrionivorans</name>
    <dbReference type="NCBI Taxonomy" id="2152716"/>
    <lineage>
        <taxon>Bacteria</taxon>
        <taxon>Pseudomonadati</taxon>
        <taxon>Bdellovibrionota</taxon>
        <taxon>Bacteriovoracia</taxon>
        <taxon>Bacteriovoracales</taxon>
        <taxon>Halobacteriovoraceae</taxon>
        <taxon>Halobacteriovorax</taxon>
    </lineage>
</organism>
<gene>
    <name evidence="2" type="ORF">DAY19_10350</name>
</gene>
<dbReference type="EMBL" id="QDKL01000002">
    <property type="protein sequence ID" value="RZF22073.1"/>
    <property type="molecule type" value="Genomic_DNA"/>
</dbReference>
<evidence type="ECO:0000313" key="3">
    <source>
        <dbReference type="Proteomes" id="UP000443582"/>
    </source>
</evidence>
<keyword evidence="1" id="KW-0732">Signal</keyword>
<name>A0ABY0IGL1_9BACT</name>
<reference evidence="3" key="1">
    <citation type="journal article" date="2019" name="Int. J. Syst. Evol. Microbiol.">
        <title>Halobacteriovorax valvorus sp. nov., a novel prokaryotic predator isolated from coastal seawater of China.</title>
        <authorList>
            <person name="Chen M.-X."/>
        </authorList>
    </citation>
    <scope>NUCLEOTIDE SEQUENCE [LARGE SCALE GENOMIC DNA]</scope>
    <source>
        <strain evidence="3">BL9</strain>
    </source>
</reference>
<keyword evidence="3" id="KW-1185">Reference proteome</keyword>
<evidence type="ECO:0000313" key="2">
    <source>
        <dbReference type="EMBL" id="RZF22073.1"/>
    </source>
</evidence>
<sequence>MSKLILLQLLMTTLFFSNASHANEEKLFNDLLELGREDNAQKINYRKRFKYTKNNFKVRTFRSVILKNSLVENLEGTKFYRVPKNTIIRTQEIRPGSKYYYLVPKSGEMKDVKYVTQGQNLNHLENILTFHEKTFKPFNREKFKAVEFDKKQIHTYLHAQAGVGSSSPNFFTDGLSLNATNFTLEAGVETFKDLPVFVNFEYLSQNSGQEVQFNTYSIGLRIEYRYRINNDSFMTAGLGANRSLYSSAEVFGQSVDHSLDSFGANFSYNYKSYFLSFDLKKQTYTFDANVFFPNTSLTDDNSATMLSLSIGKEFEVSI</sequence>
<evidence type="ECO:0008006" key="4">
    <source>
        <dbReference type="Google" id="ProtNLM"/>
    </source>
</evidence>
<comment type="caution">
    <text evidence="2">The sequence shown here is derived from an EMBL/GenBank/DDBJ whole genome shotgun (WGS) entry which is preliminary data.</text>
</comment>
<accession>A0ABY0IGL1</accession>
<dbReference type="Proteomes" id="UP000443582">
    <property type="component" value="Unassembled WGS sequence"/>
</dbReference>
<evidence type="ECO:0000256" key="1">
    <source>
        <dbReference type="SAM" id="SignalP"/>
    </source>
</evidence>